<name>A0A095Y8Y3_9FIRM</name>
<feature type="transmembrane region" description="Helical" evidence="6">
    <location>
        <begin position="143"/>
        <end position="163"/>
    </location>
</feature>
<feature type="transmembrane region" description="Helical" evidence="6">
    <location>
        <begin position="45"/>
        <end position="69"/>
    </location>
</feature>
<dbReference type="RefSeq" id="WP_004827434.1">
    <property type="nucleotide sequence ID" value="NZ_JRMW01000043.1"/>
</dbReference>
<evidence type="ECO:0000256" key="5">
    <source>
        <dbReference type="ARBA" id="ARBA00023136"/>
    </source>
</evidence>
<protein>
    <submittedName>
        <fullName evidence="8">Transporter</fullName>
    </submittedName>
</protein>
<comment type="caution">
    <text evidence="8">The sequence shown here is derived from an EMBL/GenBank/DDBJ whole genome shotgun (WGS) entry which is preliminary data.</text>
</comment>
<dbReference type="OrthoDB" id="3180973at2"/>
<feature type="transmembrane region" description="Helical" evidence="6">
    <location>
        <begin position="169"/>
        <end position="187"/>
    </location>
</feature>
<dbReference type="GO" id="GO:0005886">
    <property type="term" value="C:plasma membrane"/>
    <property type="evidence" value="ECO:0007669"/>
    <property type="project" value="UniProtKB-SubCell"/>
</dbReference>
<dbReference type="Pfam" id="PF10035">
    <property type="entry name" value="DUF2179"/>
    <property type="match status" value="1"/>
</dbReference>
<evidence type="ECO:0000259" key="7">
    <source>
        <dbReference type="Pfam" id="PF10035"/>
    </source>
</evidence>
<dbReference type="InterPro" id="IPR019264">
    <property type="entry name" value="DUF2179"/>
</dbReference>
<dbReference type="PANTHER" id="PTHR33545:SF9">
    <property type="entry name" value="UPF0750 MEMBRANE PROTEIN YITE"/>
    <property type="match status" value="1"/>
</dbReference>
<dbReference type="Pfam" id="PF02588">
    <property type="entry name" value="YitT_membrane"/>
    <property type="match status" value="1"/>
</dbReference>
<gene>
    <name evidence="8" type="ORF">HMPREF1630_08920</name>
</gene>
<dbReference type="eggNOG" id="COG1284">
    <property type="taxonomic scope" value="Bacteria"/>
</dbReference>
<dbReference type="Proteomes" id="UP000029579">
    <property type="component" value="Unassembled WGS sequence"/>
</dbReference>
<evidence type="ECO:0000256" key="4">
    <source>
        <dbReference type="ARBA" id="ARBA00022989"/>
    </source>
</evidence>
<feature type="transmembrane region" description="Helical" evidence="6">
    <location>
        <begin position="103"/>
        <end position="122"/>
    </location>
</feature>
<dbReference type="AlphaFoldDB" id="A0A095Y8Y3"/>
<dbReference type="PANTHER" id="PTHR33545">
    <property type="entry name" value="UPF0750 MEMBRANE PROTEIN YITT-RELATED"/>
    <property type="match status" value="1"/>
</dbReference>
<dbReference type="InterPro" id="IPR015867">
    <property type="entry name" value="N-reg_PII/ATP_PRibTrfase_C"/>
</dbReference>
<dbReference type="InterPro" id="IPR051461">
    <property type="entry name" value="UPF0750_membrane"/>
</dbReference>
<evidence type="ECO:0000313" key="9">
    <source>
        <dbReference type="Proteomes" id="UP000029579"/>
    </source>
</evidence>
<evidence type="ECO:0000256" key="1">
    <source>
        <dbReference type="ARBA" id="ARBA00004651"/>
    </source>
</evidence>
<accession>A0A095Y8Y3</accession>
<feature type="domain" description="DUF2179" evidence="7">
    <location>
        <begin position="217"/>
        <end position="270"/>
    </location>
</feature>
<keyword evidence="2" id="KW-1003">Cell membrane</keyword>
<dbReference type="InterPro" id="IPR003740">
    <property type="entry name" value="YitT"/>
</dbReference>
<dbReference type="EMBL" id="JRMW01000043">
    <property type="protein sequence ID" value="KGF03102.1"/>
    <property type="molecule type" value="Genomic_DNA"/>
</dbReference>
<keyword evidence="4 6" id="KW-1133">Transmembrane helix</keyword>
<evidence type="ECO:0000256" key="6">
    <source>
        <dbReference type="SAM" id="Phobius"/>
    </source>
</evidence>
<feature type="transmembrane region" description="Helical" evidence="6">
    <location>
        <begin position="76"/>
        <end position="97"/>
    </location>
</feature>
<keyword evidence="5 6" id="KW-0472">Membrane</keyword>
<evidence type="ECO:0000256" key="2">
    <source>
        <dbReference type="ARBA" id="ARBA00022475"/>
    </source>
</evidence>
<reference evidence="8 9" key="1">
    <citation type="submission" date="2014-07" db="EMBL/GenBank/DDBJ databases">
        <authorList>
            <person name="McCorrison J."/>
            <person name="Sanka R."/>
            <person name="Torralba M."/>
            <person name="Gillis M."/>
            <person name="Haft D.H."/>
            <person name="Methe B."/>
            <person name="Sutton G."/>
            <person name="Nelson K.E."/>
        </authorList>
    </citation>
    <scope>NUCLEOTIDE SEQUENCE [LARGE SCALE GENOMIC DNA]</scope>
    <source>
        <strain evidence="8 9">S7-1-13</strain>
    </source>
</reference>
<evidence type="ECO:0000256" key="3">
    <source>
        <dbReference type="ARBA" id="ARBA00022692"/>
    </source>
</evidence>
<sequence length="279" mass="30508">MKKYLWILIGSLLIAGGLYFFLLSHDIAAGGISGFALVVSEALPVLNLGMVNLVLNVVVLIAGMIFIGFEFAKKSLISSMAVSAYILVFEKMLPNVNLGNDKIINIIFGSIVVSLGLAIVFNHEASSGGTDLIAAIFNKYFNVPLHVCLFCADFIVVLLSAFIFGTELAMYATLAIMIQSIGFDYFMQGFGRKISIMVISDKYIDINEMLVNKHAKGVTLLEAEGGYSHKDKKVIMTITSIRTFPAIKDDILQIDDRAFIFTSTISEVLGEGFTFNQLN</sequence>
<dbReference type="CDD" id="cd16380">
    <property type="entry name" value="YitT_C"/>
    <property type="match status" value="1"/>
</dbReference>
<dbReference type="PIRSF" id="PIRSF006483">
    <property type="entry name" value="Membrane_protein_YitT"/>
    <property type="match status" value="1"/>
</dbReference>
<organism evidence="8 9">
    <name type="scientific">Anaerococcus lactolyticus S7-1-13</name>
    <dbReference type="NCBI Taxonomy" id="1284686"/>
    <lineage>
        <taxon>Bacteria</taxon>
        <taxon>Bacillati</taxon>
        <taxon>Bacillota</taxon>
        <taxon>Tissierellia</taxon>
        <taxon>Tissierellales</taxon>
        <taxon>Peptoniphilaceae</taxon>
        <taxon>Anaerococcus</taxon>
    </lineage>
</organism>
<dbReference type="Gene3D" id="3.30.70.120">
    <property type="match status" value="1"/>
</dbReference>
<keyword evidence="3 6" id="KW-0812">Transmembrane</keyword>
<proteinExistence type="predicted"/>
<evidence type="ECO:0000313" key="8">
    <source>
        <dbReference type="EMBL" id="KGF03102.1"/>
    </source>
</evidence>
<comment type="subcellular location">
    <subcellularLocation>
        <location evidence="1">Cell membrane</location>
        <topology evidence="1">Multi-pass membrane protein</topology>
    </subcellularLocation>
</comment>